<sequence>MSWLESIRNWNYSIEPVMEWLRTTAGFHLEVWGWPAYIGITLFFIGLGLAFPATRGLTSLIVSGTVRMAFTYIQIVVSLLTVQLTMFVGKLLLAFFHRARRYVSDYISRARG</sequence>
<comment type="caution">
    <text evidence="2">The sequence shown here is derived from an EMBL/GenBank/DDBJ whole genome shotgun (WGS) entry which is preliminary data.</text>
</comment>
<dbReference type="RefSeq" id="WP_041110001.1">
    <property type="nucleotide sequence ID" value="NZ_RHQL01000010.1"/>
</dbReference>
<accession>A0A427DYQ6</accession>
<feature type="transmembrane region" description="Helical" evidence="1">
    <location>
        <begin position="71"/>
        <end position="96"/>
    </location>
</feature>
<proteinExistence type="predicted"/>
<dbReference type="Proteomes" id="UP000276506">
    <property type="component" value="Unassembled WGS sequence"/>
</dbReference>
<evidence type="ECO:0000256" key="1">
    <source>
        <dbReference type="SAM" id="Phobius"/>
    </source>
</evidence>
<evidence type="ECO:0000313" key="2">
    <source>
        <dbReference type="EMBL" id="RRV08904.1"/>
    </source>
</evidence>
<reference evidence="2 3" key="1">
    <citation type="submission" date="2018-10" db="EMBL/GenBank/DDBJ databases">
        <title>Transmission dynamics of multidrug resistant bacteria on intensive care unit surfaces.</title>
        <authorList>
            <person name="D'Souza A.W."/>
            <person name="Potter R.F."/>
            <person name="Wallace M."/>
            <person name="Shupe A."/>
            <person name="Patel S."/>
            <person name="Sun S."/>
            <person name="Gul D."/>
            <person name="Kwon J.H."/>
            <person name="Andleeb S."/>
            <person name="Burnham C.-A.D."/>
            <person name="Dantas G."/>
        </authorList>
    </citation>
    <scope>NUCLEOTIDE SEQUENCE [LARGE SCALE GENOMIC DNA]</scope>
    <source>
        <strain evidence="2 3">PX_177</strain>
    </source>
</reference>
<dbReference type="AlphaFoldDB" id="A0A427DYQ6"/>
<protein>
    <submittedName>
        <fullName evidence="2">Uncharacterized protein</fullName>
    </submittedName>
</protein>
<organism evidence="2 3">
    <name type="scientific">Stutzerimonas xanthomarina</name>
    <dbReference type="NCBI Taxonomy" id="271420"/>
    <lineage>
        <taxon>Bacteria</taxon>
        <taxon>Pseudomonadati</taxon>
        <taxon>Pseudomonadota</taxon>
        <taxon>Gammaproteobacteria</taxon>
        <taxon>Pseudomonadales</taxon>
        <taxon>Pseudomonadaceae</taxon>
        <taxon>Stutzerimonas</taxon>
    </lineage>
</organism>
<dbReference type="EMBL" id="RHQL01000010">
    <property type="protein sequence ID" value="RRV08904.1"/>
    <property type="molecule type" value="Genomic_DNA"/>
</dbReference>
<gene>
    <name evidence="2" type="ORF">EGJ28_16710</name>
</gene>
<keyword evidence="1" id="KW-0812">Transmembrane</keyword>
<keyword evidence="1" id="KW-1133">Transmembrane helix</keyword>
<keyword evidence="1" id="KW-0472">Membrane</keyword>
<name>A0A427DYQ6_9GAMM</name>
<feature type="transmembrane region" description="Helical" evidence="1">
    <location>
        <begin position="31"/>
        <end position="51"/>
    </location>
</feature>
<evidence type="ECO:0000313" key="3">
    <source>
        <dbReference type="Proteomes" id="UP000276506"/>
    </source>
</evidence>